<dbReference type="EC" id="6.3.2.17" evidence="6"/>
<dbReference type="EMBL" id="JACYTQ010000003">
    <property type="protein sequence ID" value="MBD8489363.1"/>
    <property type="molecule type" value="Genomic_DNA"/>
</dbReference>
<sequence>MTYQETLDYLFNALPMFQRIGAAAFKKDLSNTIKLCDHLGNPQHQFKSIHVAGTNGKGSSSHAIAAVLQEAGYKVGLYTSPHLKSFTERIRINGLEIPEQSVVNFVTDHRFFLDELKPSFFEMTVGLAFDHFAKQEVDYAVVEVGMGGRLDSTNVLSPELCLITNIGLDHTQFLGETLAEIAGEKAGIIKEKTPVIISQNQPETFSVFKEQAMNRNAPIFFADQFYQVKQLGINNETLLCDYEVAKNGERSVFKMDLFGKYQEKNLPGILMAFEVLKEQGLKLDDEVIHKGLASAAQTSGLKGRFQKLQEDPFVYCDTGHNVEGLSIVMEQIGEMHFEQLYIILGMVNDKDISKALALLPKMAQYIFCQANIPRALPAEQLQQKALEHGLKGDIVKDVNEALAISLKKADKKDLIFIGGSTFVVAEIENL</sequence>
<dbReference type="PIRSF" id="PIRSF001563">
    <property type="entry name" value="Folylpolyglu_synth"/>
    <property type="match status" value="1"/>
</dbReference>
<comment type="caution">
    <text evidence="24">The sequence shown here is derived from an EMBL/GenBank/DDBJ whole genome shotgun (WGS) entry which is preliminary data.</text>
</comment>
<name>A0ABR9ANB6_9BACT</name>
<evidence type="ECO:0000256" key="2">
    <source>
        <dbReference type="ARBA" id="ARBA00004799"/>
    </source>
</evidence>
<dbReference type="SUPFAM" id="SSF53244">
    <property type="entry name" value="MurD-like peptide ligases, peptide-binding domain"/>
    <property type="match status" value="1"/>
</dbReference>
<evidence type="ECO:0000256" key="19">
    <source>
        <dbReference type="ARBA" id="ARBA00049035"/>
    </source>
</evidence>
<organism evidence="24 25">
    <name type="scientific">Echinicola arenosa</name>
    <dbReference type="NCBI Taxonomy" id="2774144"/>
    <lineage>
        <taxon>Bacteria</taxon>
        <taxon>Pseudomonadati</taxon>
        <taxon>Bacteroidota</taxon>
        <taxon>Cytophagia</taxon>
        <taxon>Cytophagales</taxon>
        <taxon>Cyclobacteriaceae</taxon>
        <taxon>Echinicola</taxon>
    </lineage>
</organism>
<evidence type="ECO:0000256" key="4">
    <source>
        <dbReference type="ARBA" id="ARBA00008276"/>
    </source>
</evidence>
<dbReference type="InterPro" id="IPR036565">
    <property type="entry name" value="Mur-like_cat_sf"/>
</dbReference>
<evidence type="ECO:0000256" key="21">
    <source>
        <dbReference type="PIRNR" id="PIRNR001563"/>
    </source>
</evidence>
<evidence type="ECO:0000256" key="11">
    <source>
        <dbReference type="ARBA" id="ARBA00022840"/>
    </source>
</evidence>
<evidence type="ECO:0000256" key="18">
    <source>
        <dbReference type="ARBA" id="ARBA00047808"/>
    </source>
</evidence>
<dbReference type="EC" id="6.3.2.12" evidence="5"/>
<dbReference type="PANTHER" id="PTHR11136:SF0">
    <property type="entry name" value="DIHYDROFOLATE SYNTHETASE-RELATED"/>
    <property type="match status" value="1"/>
</dbReference>
<dbReference type="NCBIfam" id="TIGR01499">
    <property type="entry name" value="folC"/>
    <property type="match status" value="1"/>
</dbReference>
<comment type="catalytic activity">
    <reaction evidence="18">
        <text>10-formyltetrahydrofolyl-(gamma-L-Glu)(n) + L-glutamate + ATP = 10-formyltetrahydrofolyl-(gamma-L-Glu)(n+1) + ADP + phosphate + H(+)</text>
        <dbReference type="Rhea" id="RHEA:51904"/>
        <dbReference type="Rhea" id="RHEA-COMP:13088"/>
        <dbReference type="Rhea" id="RHEA-COMP:14300"/>
        <dbReference type="ChEBI" id="CHEBI:15378"/>
        <dbReference type="ChEBI" id="CHEBI:29985"/>
        <dbReference type="ChEBI" id="CHEBI:30616"/>
        <dbReference type="ChEBI" id="CHEBI:43474"/>
        <dbReference type="ChEBI" id="CHEBI:134413"/>
        <dbReference type="ChEBI" id="CHEBI:456216"/>
        <dbReference type="EC" id="6.3.2.17"/>
    </reaction>
</comment>
<evidence type="ECO:0000256" key="1">
    <source>
        <dbReference type="ARBA" id="ARBA00002714"/>
    </source>
</evidence>
<dbReference type="PANTHER" id="PTHR11136">
    <property type="entry name" value="FOLYLPOLYGLUTAMATE SYNTHASE-RELATED"/>
    <property type="match status" value="1"/>
</dbReference>
<evidence type="ECO:0000259" key="22">
    <source>
        <dbReference type="Pfam" id="PF02875"/>
    </source>
</evidence>
<evidence type="ECO:0000256" key="17">
    <source>
        <dbReference type="ARBA" id="ARBA00047493"/>
    </source>
</evidence>
<dbReference type="InterPro" id="IPR018109">
    <property type="entry name" value="Folylpolyglutamate_synth_CS"/>
</dbReference>
<protein>
    <recommendedName>
        <fullName evidence="7">Dihydrofolate synthase/folylpolyglutamate synthase</fullName>
        <ecNumber evidence="5">6.3.2.12</ecNumber>
        <ecNumber evidence="6">6.3.2.17</ecNumber>
    </recommendedName>
    <alternativeName>
        <fullName evidence="16">Folylpoly-gamma-glutamate synthetase-dihydrofolate synthetase</fullName>
    </alternativeName>
    <alternativeName>
        <fullName evidence="14">Folylpolyglutamate synthetase</fullName>
    </alternativeName>
    <alternativeName>
        <fullName evidence="15">Tetrahydrofolylpolyglutamate synthase</fullName>
    </alternativeName>
</protein>
<evidence type="ECO:0000256" key="20">
    <source>
        <dbReference type="ARBA" id="ARBA00049161"/>
    </source>
</evidence>
<comment type="catalytic activity">
    <reaction evidence="17">
        <text>(6S)-5,6,7,8-tetrahydrofolyl-(gamma-L-Glu)(n) + L-glutamate + ATP = (6S)-5,6,7,8-tetrahydrofolyl-(gamma-L-Glu)(n+1) + ADP + phosphate + H(+)</text>
        <dbReference type="Rhea" id="RHEA:10580"/>
        <dbReference type="Rhea" id="RHEA-COMP:14738"/>
        <dbReference type="Rhea" id="RHEA-COMP:14740"/>
        <dbReference type="ChEBI" id="CHEBI:15378"/>
        <dbReference type="ChEBI" id="CHEBI:29985"/>
        <dbReference type="ChEBI" id="CHEBI:30616"/>
        <dbReference type="ChEBI" id="CHEBI:43474"/>
        <dbReference type="ChEBI" id="CHEBI:141005"/>
        <dbReference type="ChEBI" id="CHEBI:456216"/>
        <dbReference type="EC" id="6.3.2.17"/>
    </reaction>
</comment>
<evidence type="ECO:0000256" key="12">
    <source>
        <dbReference type="ARBA" id="ARBA00022842"/>
    </source>
</evidence>
<evidence type="ECO:0000259" key="23">
    <source>
        <dbReference type="Pfam" id="PF08245"/>
    </source>
</evidence>
<dbReference type="RefSeq" id="WP_192010240.1">
    <property type="nucleotide sequence ID" value="NZ_JACYTQ010000003.1"/>
</dbReference>
<dbReference type="Pfam" id="PF08245">
    <property type="entry name" value="Mur_ligase_M"/>
    <property type="match status" value="1"/>
</dbReference>
<gene>
    <name evidence="24" type="ORF">IFO69_11465</name>
</gene>
<evidence type="ECO:0000256" key="5">
    <source>
        <dbReference type="ARBA" id="ARBA00013023"/>
    </source>
</evidence>
<accession>A0ABR9ANB6</accession>
<reference evidence="24 25" key="1">
    <citation type="submission" date="2020-09" db="EMBL/GenBank/DDBJ databases">
        <title>Echinicola sp. CAU 1574 isolated from sand of Sido Beach.</title>
        <authorList>
            <person name="Kim W."/>
        </authorList>
    </citation>
    <scope>NUCLEOTIDE SEQUENCE [LARGE SCALE GENOMIC DNA]</scope>
    <source>
        <strain evidence="24 25">CAU 1574</strain>
    </source>
</reference>
<dbReference type="PROSITE" id="PS01012">
    <property type="entry name" value="FOLYLPOLYGLU_SYNT_2"/>
    <property type="match status" value="1"/>
</dbReference>
<comment type="catalytic activity">
    <reaction evidence="20">
        <text>7,8-dihydropteroate + L-glutamate + ATP = 7,8-dihydrofolate + ADP + phosphate + H(+)</text>
        <dbReference type="Rhea" id="RHEA:23584"/>
        <dbReference type="ChEBI" id="CHEBI:15378"/>
        <dbReference type="ChEBI" id="CHEBI:17839"/>
        <dbReference type="ChEBI" id="CHEBI:29985"/>
        <dbReference type="ChEBI" id="CHEBI:30616"/>
        <dbReference type="ChEBI" id="CHEBI:43474"/>
        <dbReference type="ChEBI" id="CHEBI:57451"/>
        <dbReference type="ChEBI" id="CHEBI:456216"/>
        <dbReference type="EC" id="6.3.2.12"/>
    </reaction>
</comment>
<keyword evidence="8 21" id="KW-0436">Ligase</keyword>
<keyword evidence="25" id="KW-1185">Reference proteome</keyword>
<dbReference type="InterPro" id="IPR013221">
    <property type="entry name" value="Mur_ligase_cen"/>
</dbReference>
<evidence type="ECO:0000256" key="9">
    <source>
        <dbReference type="ARBA" id="ARBA00022723"/>
    </source>
</evidence>
<evidence type="ECO:0000256" key="6">
    <source>
        <dbReference type="ARBA" id="ARBA00013025"/>
    </source>
</evidence>
<evidence type="ECO:0000256" key="10">
    <source>
        <dbReference type="ARBA" id="ARBA00022741"/>
    </source>
</evidence>
<comment type="similarity">
    <text evidence="4 21">Belongs to the folylpolyglutamate synthase family.</text>
</comment>
<evidence type="ECO:0000256" key="13">
    <source>
        <dbReference type="ARBA" id="ARBA00022909"/>
    </source>
</evidence>
<evidence type="ECO:0000256" key="7">
    <source>
        <dbReference type="ARBA" id="ARBA00019357"/>
    </source>
</evidence>
<evidence type="ECO:0000256" key="16">
    <source>
        <dbReference type="ARBA" id="ARBA00032510"/>
    </source>
</evidence>
<evidence type="ECO:0000256" key="15">
    <source>
        <dbReference type="ARBA" id="ARBA00030592"/>
    </source>
</evidence>
<keyword evidence="11 21" id="KW-0067">ATP-binding</keyword>
<dbReference type="Gene3D" id="3.40.1190.10">
    <property type="entry name" value="Mur-like, catalytic domain"/>
    <property type="match status" value="1"/>
</dbReference>
<dbReference type="InterPro" id="IPR036615">
    <property type="entry name" value="Mur_ligase_C_dom_sf"/>
</dbReference>
<evidence type="ECO:0000313" key="25">
    <source>
        <dbReference type="Proteomes" id="UP000647133"/>
    </source>
</evidence>
<comment type="catalytic activity">
    <reaction evidence="19">
        <text>(6R)-5,10-methylenetetrahydrofolyl-(gamma-L-Glu)(n) + L-glutamate + ATP = (6R)-5,10-methylenetetrahydrofolyl-(gamma-L-Glu)(n+1) + ADP + phosphate + H(+)</text>
        <dbReference type="Rhea" id="RHEA:51912"/>
        <dbReference type="Rhea" id="RHEA-COMP:13257"/>
        <dbReference type="Rhea" id="RHEA-COMP:13258"/>
        <dbReference type="ChEBI" id="CHEBI:15378"/>
        <dbReference type="ChEBI" id="CHEBI:29985"/>
        <dbReference type="ChEBI" id="CHEBI:30616"/>
        <dbReference type="ChEBI" id="CHEBI:43474"/>
        <dbReference type="ChEBI" id="CHEBI:136572"/>
        <dbReference type="ChEBI" id="CHEBI:456216"/>
        <dbReference type="EC" id="6.3.2.17"/>
    </reaction>
</comment>
<keyword evidence="10 21" id="KW-0547">Nucleotide-binding</keyword>
<feature type="domain" description="Mur ligase central" evidence="23">
    <location>
        <begin position="51"/>
        <end position="266"/>
    </location>
</feature>
<dbReference type="InterPro" id="IPR004101">
    <property type="entry name" value="Mur_ligase_C"/>
</dbReference>
<evidence type="ECO:0000313" key="24">
    <source>
        <dbReference type="EMBL" id="MBD8489363.1"/>
    </source>
</evidence>
<dbReference type="InterPro" id="IPR001645">
    <property type="entry name" value="Folylpolyglutamate_synth"/>
</dbReference>
<evidence type="ECO:0000256" key="8">
    <source>
        <dbReference type="ARBA" id="ARBA00022598"/>
    </source>
</evidence>
<dbReference type="SUPFAM" id="SSF53623">
    <property type="entry name" value="MurD-like peptide ligases, catalytic domain"/>
    <property type="match status" value="1"/>
</dbReference>
<dbReference type="Proteomes" id="UP000647133">
    <property type="component" value="Unassembled WGS sequence"/>
</dbReference>
<keyword evidence="9" id="KW-0479">Metal-binding</keyword>
<evidence type="ECO:0000256" key="3">
    <source>
        <dbReference type="ARBA" id="ARBA00005150"/>
    </source>
</evidence>
<feature type="domain" description="Mur ligase C-terminal" evidence="22">
    <location>
        <begin position="303"/>
        <end position="420"/>
    </location>
</feature>
<comment type="pathway">
    <text evidence="2">Cofactor biosynthesis; tetrahydrofolate biosynthesis; 7,8-dihydrofolate from 2-amino-4-hydroxy-6-hydroxymethyl-7,8-dihydropteridine diphosphate and 4-aminobenzoate: step 2/2.</text>
</comment>
<keyword evidence="13" id="KW-0289">Folate biosynthesis</keyword>
<proteinExistence type="inferred from homology"/>
<comment type="pathway">
    <text evidence="3">Cofactor biosynthesis; tetrahydrofolylpolyglutamate biosynthesis.</text>
</comment>
<keyword evidence="12" id="KW-0460">Magnesium</keyword>
<comment type="function">
    <text evidence="1">Functions in two distinct reactions of the de novo folate biosynthetic pathway. Catalyzes the addition of a glutamate residue to dihydropteroate (7,8-dihydropteroate or H2Pte) to form dihydrofolate (7,8-dihydrofolate monoglutamate or H2Pte-Glu). Also catalyzes successive additions of L-glutamate to tetrahydrofolate or 10-formyltetrahydrofolate or 5,10-methylenetetrahydrofolate, leading to folylpolyglutamate derivatives.</text>
</comment>
<dbReference type="Gene3D" id="3.90.190.20">
    <property type="entry name" value="Mur ligase, C-terminal domain"/>
    <property type="match status" value="1"/>
</dbReference>
<dbReference type="Pfam" id="PF02875">
    <property type="entry name" value="Mur_ligase_C"/>
    <property type="match status" value="1"/>
</dbReference>
<evidence type="ECO:0000256" key="14">
    <source>
        <dbReference type="ARBA" id="ARBA00030048"/>
    </source>
</evidence>